<dbReference type="Proteomes" id="UP000730739">
    <property type="component" value="Unassembled WGS sequence"/>
</dbReference>
<gene>
    <name evidence="1" type="ORF">J2Z31_003639</name>
</gene>
<keyword evidence="2" id="KW-1185">Reference proteome</keyword>
<organism evidence="1 2">
    <name type="scientific">Sinorhizobium kostiense</name>
    <dbReference type="NCBI Taxonomy" id="76747"/>
    <lineage>
        <taxon>Bacteria</taxon>
        <taxon>Pseudomonadati</taxon>
        <taxon>Pseudomonadota</taxon>
        <taxon>Alphaproteobacteria</taxon>
        <taxon>Hyphomicrobiales</taxon>
        <taxon>Rhizobiaceae</taxon>
        <taxon>Sinorhizobium/Ensifer group</taxon>
        <taxon>Sinorhizobium</taxon>
    </lineage>
</organism>
<proteinExistence type="predicted"/>
<dbReference type="EMBL" id="JAGILA010000004">
    <property type="protein sequence ID" value="MBP2237125.1"/>
    <property type="molecule type" value="Genomic_DNA"/>
</dbReference>
<accession>A0ABS4R2L9</accession>
<name>A0ABS4R2L9_9HYPH</name>
<reference evidence="1 2" key="1">
    <citation type="submission" date="2021-03" db="EMBL/GenBank/DDBJ databases">
        <title>Genomic Encyclopedia of Type Strains, Phase IV (KMG-IV): sequencing the most valuable type-strain genomes for metagenomic binning, comparative biology and taxonomic classification.</title>
        <authorList>
            <person name="Goeker M."/>
        </authorList>
    </citation>
    <scope>NUCLEOTIDE SEQUENCE [LARGE SCALE GENOMIC DNA]</scope>
    <source>
        <strain evidence="1 2">DSM 13372</strain>
    </source>
</reference>
<comment type="caution">
    <text evidence="1">The sequence shown here is derived from an EMBL/GenBank/DDBJ whole genome shotgun (WGS) entry which is preliminary data.</text>
</comment>
<protein>
    <submittedName>
        <fullName evidence="1">Uncharacterized protein</fullName>
    </submittedName>
</protein>
<evidence type="ECO:0000313" key="2">
    <source>
        <dbReference type="Proteomes" id="UP000730739"/>
    </source>
</evidence>
<sequence>MTEAKIKTVPLKMLYDSWTTDGERIRAGTVLNLPLHTAKQLIAKGKAERADPLPGEWSW</sequence>
<dbReference type="RefSeq" id="WP_209602879.1">
    <property type="nucleotide sequence ID" value="NZ_JAGILA010000004.1"/>
</dbReference>
<evidence type="ECO:0000313" key="1">
    <source>
        <dbReference type="EMBL" id="MBP2237125.1"/>
    </source>
</evidence>